<feature type="non-terminal residue" evidence="1">
    <location>
        <position position="189"/>
    </location>
</feature>
<protein>
    <submittedName>
        <fullName evidence="1">13703_t:CDS:1</fullName>
    </submittedName>
</protein>
<accession>A0ACA9N8K0</accession>
<gene>
    <name evidence="1" type="ORF">DHETER_LOCUS8175</name>
</gene>
<organism evidence="1 2">
    <name type="scientific">Dentiscutata heterogama</name>
    <dbReference type="NCBI Taxonomy" id="1316150"/>
    <lineage>
        <taxon>Eukaryota</taxon>
        <taxon>Fungi</taxon>
        <taxon>Fungi incertae sedis</taxon>
        <taxon>Mucoromycota</taxon>
        <taxon>Glomeromycotina</taxon>
        <taxon>Glomeromycetes</taxon>
        <taxon>Diversisporales</taxon>
        <taxon>Gigasporaceae</taxon>
        <taxon>Dentiscutata</taxon>
    </lineage>
</organism>
<dbReference type="EMBL" id="CAJVPU010012624">
    <property type="protein sequence ID" value="CAG8625156.1"/>
    <property type="molecule type" value="Genomic_DNA"/>
</dbReference>
<keyword evidence="2" id="KW-1185">Reference proteome</keyword>
<evidence type="ECO:0000313" key="1">
    <source>
        <dbReference type="EMBL" id="CAG8625156.1"/>
    </source>
</evidence>
<dbReference type="Proteomes" id="UP000789702">
    <property type="component" value="Unassembled WGS sequence"/>
</dbReference>
<name>A0ACA9N8K0_9GLOM</name>
<reference evidence="1" key="1">
    <citation type="submission" date="2021-06" db="EMBL/GenBank/DDBJ databases">
        <authorList>
            <person name="Kallberg Y."/>
            <person name="Tangrot J."/>
            <person name="Rosling A."/>
        </authorList>
    </citation>
    <scope>NUCLEOTIDE SEQUENCE</scope>
    <source>
        <strain evidence="1">IL203A</strain>
    </source>
</reference>
<proteinExistence type="predicted"/>
<evidence type="ECO:0000313" key="2">
    <source>
        <dbReference type="Proteomes" id="UP000789702"/>
    </source>
</evidence>
<sequence length="189" mass="20783">MKFAFGIALTILLFFLTSPIDAKDSNKKGFCGNRNGHGRQIKSGFCSDTFLGEIPSINNMTSSLIITPKNEATLRPNKNFTVSIKIKNLKTGFFSDPEKQYYAEPQALSGKIVRGHSHITIQRLDSDETVPDAKNFAFFEGLNNAAKNGILTVEVSGLDAGRYRICTMSSSFTHQPLVMPVAKRGSQDD</sequence>
<comment type="caution">
    <text evidence="1">The sequence shown here is derived from an EMBL/GenBank/DDBJ whole genome shotgun (WGS) entry which is preliminary data.</text>
</comment>